<evidence type="ECO:0000256" key="6">
    <source>
        <dbReference type="SAM" id="Phobius"/>
    </source>
</evidence>
<dbReference type="InterPro" id="IPR028250">
    <property type="entry name" value="DsbDN"/>
</dbReference>
<evidence type="ECO:0000313" key="10">
    <source>
        <dbReference type="EMBL" id="OFE13890.1"/>
    </source>
</evidence>
<dbReference type="InterPro" id="IPR003834">
    <property type="entry name" value="Cyt_c_assmbl_TM_dom"/>
</dbReference>
<evidence type="ECO:0000259" key="9">
    <source>
        <dbReference type="Pfam" id="PF11412"/>
    </source>
</evidence>
<evidence type="ECO:0000313" key="11">
    <source>
        <dbReference type="Proteomes" id="UP000175669"/>
    </source>
</evidence>
<dbReference type="GO" id="GO:0016020">
    <property type="term" value="C:membrane"/>
    <property type="evidence" value="ECO:0007669"/>
    <property type="project" value="UniProtKB-SubCell"/>
</dbReference>
<keyword evidence="3" id="KW-0201">Cytochrome c-type biogenesis</keyword>
<feature type="transmembrane region" description="Helical" evidence="6">
    <location>
        <begin position="323"/>
        <end position="349"/>
    </location>
</feature>
<evidence type="ECO:0000256" key="5">
    <source>
        <dbReference type="ARBA" id="ARBA00023136"/>
    </source>
</evidence>
<dbReference type="Pfam" id="PF13899">
    <property type="entry name" value="Thioredoxin_7"/>
    <property type="match status" value="1"/>
</dbReference>
<feature type="transmembrane region" description="Helical" evidence="6">
    <location>
        <begin position="548"/>
        <end position="566"/>
    </location>
</feature>
<proteinExistence type="predicted"/>
<feature type="domain" description="Thiol:disulfide interchange protein DsbD N-terminal" evidence="9">
    <location>
        <begin position="45"/>
        <end position="167"/>
    </location>
</feature>
<dbReference type="GO" id="GO:0017004">
    <property type="term" value="P:cytochrome complex assembly"/>
    <property type="evidence" value="ECO:0007669"/>
    <property type="project" value="UniProtKB-KW"/>
</dbReference>
<dbReference type="Pfam" id="PF11412">
    <property type="entry name" value="DsbD_N"/>
    <property type="match status" value="1"/>
</dbReference>
<dbReference type="Gene3D" id="3.40.30.10">
    <property type="entry name" value="Glutaredoxin"/>
    <property type="match status" value="1"/>
</dbReference>
<name>A0A1E8CN76_9GAMM</name>
<dbReference type="EMBL" id="MASR01000001">
    <property type="protein sequence ID" value="OFE13890.1"/>
    <property type="molecule type" value="Genomic_DNA"/>
</dbReference>
<keyword evidence="11" id="KW-1185">Reference proteome</keyword>
<dbReference type="InterPro" id="IPR035671">
    <property type="entry name" value="DsbD_gamma"/>
</dbReference>
<keyword evidence="4 6" id="KW-1133">Transmembrane helix</keyword>
<evidence type="ECO:0000256" key="7">
    <source>
        <dbReference type="SAM" id="SignalP"/>
    </source>
</evidence>
<dbReference type="Pfam" id="PF02683">
    <property type="entry name" value="DsbD_TM"/>
    <property type="match status" value="1"/>
</dbReference>
<feature type="transmembrane region" description="Helical" evidence="6">
    <location>
        <begin position="578"/>
        <end position="599"/>
    </location>
</feature>
<protein>
    <submittedName>
        <fullName evidence="10">Uncharacterized protein</fullName>
    </submittedName>
</protein>
<dbReference type="AlphaFoldDB" id="A0A1E8CN76"/>
<dbReference type="GO" id="GO:0015035">
    <property type="term" value="F:protein-disulfide reductase activity"/>
    <property type="evidence" value="ECO:0007669"/>
    <property type="project" value="TreeGrafter"/>
</dbReference>
<feature type="chain" id="PRO_5009212226" evidence="7">
    <location>
        <begin position="20"/>
        <end position="733"/>
    </location>
</feature>
<feature type="transmembrane region" description="Helical" evidence="6">
    <location>
        <begin position="370"/>
        <end position="392"/>
    </location>
</feature>
<dbReference type="Proteomes" id="UP000175669">
    <property type="component" value="Unassembled WGS sequence"/>
</dbReference>
<evidence type="ECO:0000256" key="3">
    <source>
        <dbReference type="ARBA" id="ARBA00022748"/>
    </source>
</evidence>
<dbReference type="PANTHER" id="PTHR32234:SF3">
    <property type="entry name" value="SUPPRESSION OF COPPER SENSITIVITY PROTEIN"/>
    <property type="match status" value="1"/>
</dbReference>
<keyword evidence="7" id="KW-0732">Signal</keyword>
<comment type="subcellular location">
    <subcellularLocation>
        <location evidence="1">Membrane</location>
        <topology evidence="1">Multi-pass membrane protein</topology>
    </subcellularLocation>
</comment>
<comment type="caution">
    <text evidence="10">The sequence shown here is derived from an EMBL/GenBank/DDBJ whole genome shotgun (WGS) entry which is preliminary data.</text>
</comment>
<evidence type="ECO:0000256" key="1">
    <source>
        <dbReference type="ARBA" id="ARBA00004141"/>
    </source>
</evidence>
<dbReference type="InterPro" id="IPR036249">
    <property type="entry name" value="Thioredoxin-like_sf"/>
</dbReference>
<feature type="transmembrane region" description="Helical" evidence="6">
    <location>
        <begin position="450"/>
        <end position="474"/>
    </location>
</feature>
<feature type="signal peptide" evidence="7">
    <location>
        <begin position="1"/>
        <end position="19"/>
    </location>
</feature>
<feature type="domain" description="Cytochrome C biogenesis protein transmembrane" evidence="8">
    <location>
        <begin position="325"/>
        <end position="537"/>
    </location>
</feature>
<keyword evidence="5 6" id="KW-0472">Membrane</keyword>
<evidence type="ECO:0000256" key="2">
    <source>
        <dbReference type="ARBA" id="ARBA00022692"/>
    </source>
</evidence>
<organism evidence="10 11">
    <name type="scientific">Pseudohongiella acticola</name>
    <dbReference type="NCBI Taxonomy" id="1524254"/>
    <lineage>
        <taxon>Bacteria</taxon>
        <taxon>Pseudomonadati</taxon>
        <taxon>Pseudomonadota</taxon>
        <taxon>Gammaproteobacteria</taxon>
        <taxon>Pseudomonadales</taxon>
        <taxon>Pseudohongiellaceae</taxon>
        <taxon>Pseudohongiella</taxon>
    </lineage>
</organism>
<evidence type="ECO:0000256" key="4">
    <source>
        <dbReference type="ARBA" id="ARBA00022989"/>
    </source>
</evidence>
<sequence length="733" mass="78693">MLALLLAVATVLAAGAVRAQESGRSESDAPQYVNGVYQGDEIDVELIAESQNAVPGETLWTAIRLDPTEGWHTYSKWPGDSGDATFIRSWNLPEGARAGDIQWPVPTWLPFPGSDLVTFSYKGQVLLMVPVEVPADYQGSEFAMTAHVEWQVCDLICLIEDAEVNLTVPVSAGTLEPNAQWADAFTAARDSWPVQDHALDGQFAVAGDRISFSFASNENAFADAEEVWFFPEQRRVLDPGPLRDVTIYPGIAQITHGQPRRMLQDLERVEGLLAVQSADGQVTGYDISAAAADVESLAAVAAVAAEQSGSGPQAIATGGEQNLLTIILFALLGGLILNLMPCVFPVLSLKALNLTSKGGADKGQIRMHGVFYTAGIMLTFMGLASVLLALRAGGQAVGWAFQLQTPWFVAMLVFLFFVMGLSLSGVYEFGTRLMGVGGSLTTSKGYKSSFFTGVLATVVASPCTAPFMGAALGFALSQSWLVAMVVFAALGLGMALPFLILSFSPALMKHMPKPGPWMVTFKEFMAFPMYAAALWLLWVLGIQVGVNGMVAVASAALLMALALWLLQKGSGSSEGWRRANIVVSLVLIIGALSVLRMPMLEPRLGNPDSGVDMSGNDYEADFEPFASSRVTELRNNGTPVLVNMTAAWCITCLANEQTTLSTQRVQQGMRDNGITYMKGDWTNQDPEISRVLDEFNRPSVPLYILYPGDPAAEPVILPQLLTPAIVLEAFANL</sequence>
<dbReference type="STRING" id="1524254.PHACT_02745"/>
<dbReference type="CDD" id="cd02953">
    <property type="entry name" value="DsbDgamma"/>
    <property type="match status" value="1"/>
</dbReference>
<keyword evidence="2 6" id="KW-0812">Transmembrane</keyword>
<reference evidence="11" key="1">
    <citation type="submission" date="2016-07" db="EMBL/GenBank/DDBJ databases">
        <authorList>
            <person name="Florea S."/>
            <person name="Webb J.S."/>
            <person name="Jaromczyk J."/>
            <person name="Schardl C.L."/>
        </authorList>
    </citation>
    <scope>NUCLEOTIDE SEQUENCE [LARGE SCALE GENOMIC DNA]</scope>
    <source>
        <strain evidence="11">KCTC 42131</strain>
    </source>
</reference>
<dbReference type="PANTHER" id="PTHR32234">
    <property type="entry name" value="THIOL:DISULFIDE INTERCHANGE PROTEIN DSBD"/>
    <property type="match status" value="1"/>
</dbReference>
<evidence type="ECO:0000259" key="8">
    <source>
        <dbReference type="Pfam" id="PF02683"/>
    </source>
</evidence>
<feature type="transmembrane region" description="Helical" evidence="6">
    <location>
        <begin position="480"/>
        <end position="503"/>
    </location>
</feature>
<gene>
    <name evidence="10" type="ORF">PHACT_02745</name>
</gene>
<dbReference type="GO" id="GO:0045454">
    <property type="term" value="P:cell redox homeostasis"/>
    <property type="evidence" value="ECO:0007669"/>
    <property type="project" value="TreeGrafter"/>
</dbReference>
<dbReference type="SUPFAM" id="SSF52833">
    <property type="entry name" value="Thioredoxin-like"/>
    <property type="match status" value="1"/>
</dbReference>
<accession>A0A1E8CN76</accession>
<feature type="transmembrane region" description="Helical" evidence="6">
    <location>
        <begin position="524"/>
        <end position="542"/>
    </location>
</feature>
<feature type="transmembrane region" description="Helical" evidence="6">
    <location>
        <begin position="407"/>
        <end position="429"/>
    </location>
</feature>